<dbReference type="PROSITE" id="PS50943">
    <property type="entry name" value="HTH_CROC1"/>
    <property type="match status" value="1"/>
</dbReference>
<reference evidence="3 4" key="1">
    <citation type="submission" date="2019-09" db="EMBL/GenBank/DDBJ databases">
        <title>Genome sequence and assembly of Taibaiella sp.</title>
        <authorList>
            <person name="Chhetri G."/>
        </authorList>
    </citation>
    <scope>NUCLEOTIDE SEQUENCE [LARGE SCALE GENOMIC DNA]</scope>
    <source>
        <strain evidence="3 4">KVB11</strain>
    </source>
</reference>
<dbReference type="PANTHER" id="PTHR46558">
    <property type="entry name" value="TRACRIPTIONAL REGULATORY PROTEIN-RELATED-RELATED"/>
    <property type="match status" value="1"/>
</dbReference>
<dbReference type="EMBL" id="VWSH01000002">
    <property type="protein sequence ID" value="KAA5534584.1"/>
    <property type="molecule type" value="Genomic_DNA"/>
</dbReference>
<dbReference type="Pfam" id="PF01381">
    <property type="entry name" value="HTH_3"/>
    <property type="match status" value="1"/>
</dbReference>
<keyword evidence="4" id="KW-1185">Reference proteome</keyword>
<gene>
    <name evidence="3" type="ORF">F0919_08155</name>
</gene>
<dbReference type="GO" id="GO:0003677">
    <property type="term" value="F:DNA binding"/>
    <property type="evidence" value="ECO:0007669"/>
    <property type="project" value="UniProtKB-KW"/>
</dbReference>
<evidence type="ECO:0000256" key="1">
    <source>
        <dbReference type="ARBA" id="ARBA00023125"/>
    </source>
</evidence>
<dbReference type="AlphaFoldDB" id="A0A5M6CHE7"/>
<name>A0A5M6CHE7_9BACT</name>
<evidence type="ECO:0000259" key="2">
    <source>
        <dbReference type="PROSITE" id="PS50943"/>
    </source>
</evidence>
<dbReference type="Proteomes" id="UP000323632">
    <property type="component" value="Unassembled WGS sequence"/>
</dbReference>
<dbReference type="SUPFAM" id="SSF47413">
    <property type="entry name" value="lambda repressor-like DNA-binding domains"/>
    <property type="match status" value="1"/>
</dbReference>
<sequence length="121" mass="14326">MQMKQEHPNIGDNIRKLRELRNYTQQYMADNLGVSTVQYGKLEHSEDINTKYLFRVAEILETSVQKILHFDSEIYFEVHNNSNNKEINTYGKVEHFHQAINNSEEQQLLIALMKRLIEKMG</sequence>
<dbReference type="InterPro" id="IPR001387">
    <property type="entry name" value="Cro/C1-type_HTH"/>
</dbReference>
<keyword evidence="1" id="KW-0238">DNA-binding</keyword>
<dbReference type="SMART" id="SM00530">
    <property type="entry name" value="HTH_XRE"/>
    <property type="match status" value="1"/>
</dbReference>
<dbReference type="CDD" id="cd00093">
    <property type="entry name" value="HTH_XRE"/>
    <property type="match status" value="1"/>
</dbReference>
<organism evidence="3 4">
    <name type="scientific">Taibaiella lutea</name>
    <dbReference type="NCBI Taxonomy" id="2608001"/>
    <lineage>
        <taxon>Bacteria</taxon>
        <taxon>Pseudomonadati</taxon>
        <taxon>Bacteroidota</taxon>
        <taxon>Chitinophagia</taxon>
        <taxon>Chitinophagales</taxon>
        <taxon>Chitinophagaceae</taxon>
        <taxon>Taibaiella</taxon>
    </lineage>
</organism>
<dbReference type="PANTHER" id="PTHR46558:SF4">
    <property type="entry name" value="DNA-BIDING PHAGE PROTEIN"/>
    <property type="match status" value="1"/>
</dbReference>
<comment type="caution">
    <text evidence="3">The sequence shown here is derived from an EMBL/GenBank/DDBJ whole genome shotgun (WGS) entry which is preliminary data.</text>
</comment>
<feature type="domain" description="HTH cro/C1-type" evidence="2">
    <location>
        <begin position="14"/>
        <end position="67"/>
    </location>
</feature>
<protein>
    <submittedName>
        <fullName evidence="3">Helix-turn-helix transcriptional regulator</fullName>
    </submittedName>
</protein>
<dbReference type="InterPro" id="IPR010982">
    <property type="entry name" value="Lambda_DNA-bd_dom_sf"/>
</dbReference>
<evidence type="ECO:0000313" key="4">
    <source>
        <dbReference type="Proteomes" id="UP000323632"/>
    </source>
</evidence>
<evidence type="ECO:0000313" key="3">
    <source>
        <dbReference type="EMBL" id="KAA5534584.1"/>
    </source>
</evidence>
<dbReference type="Gene3D" id="1.10.260.40">
    <property type="entry name" value="lambda repressor-like DNA-binding domains"/>
    <property type="match status" value="1"/>
</dbReference>
<proteinExistence type="predicted"/>
<accession>A0A5M6CHE7</accession>